<dbReference type="InterPro" id="IPR045748">
    <property type="entry name" value="DcaP"/>
</dbReference>
<name>A0ABY9TUD6_9GAMM</name>
<dbReference type="Pfam" id="PF19577">
    <property type="entry name" value="DcaP"/>
    <property type="match status" value="1"/>
</dbReference>
<keyword evidence="3" id="KW-1185">Reference proteome</keyword>
<dbReference type="SUPFAM" id="SSF56935">
    <property type="entry name" value="Porins"/>
    <property type="match status" value="1"/>
</dbReference>
<keyword evidence="1" id="KW-0732">Signal</keyword>
<proteinExistence type="predicted"/>
<reference evidence="3" key="1">
    <citation type="submission" date="2023-09" db="EMBL/GenBank/DDBJ databases">
        <authorList>
            <person name="Li S."/>
            <person name="Li X."/>
            <person name="Zhang C."/>
            <person name="Zhao Z."/>
        </authorList>
    </citation>
    <scope>NUCLEOTIDE SEQUENCE [LARGE SCALE GENOMIC DNA]</scope>
    <source>
        <strain evidence="3">SQ149</strain>
    </source>
</reference>
<protein>
    <submittedName>
        <fullName evidence="2">DcaP family trimeric outer membrane transporter</fullName>
    </submittedName>
</protein>
<gene>
    <name evidence="2" type="ORF">RGQ13_19700</name>
</gene>
<evidence type="ECO:0000313" key="2">
    <source>
        <dbReference type="EMBL" id="WNC72318.1"/>
    </source>
</evidence>
<sequence length="355" mass="38947">MLKRNKIALATGLALLASAANAGYTFKLNEQDSITFGGFIKIDTRYVDGDVAYQDFWTGGGTPLAEDASKVKMFANESRFNMKFVHGEVTGFLEMDFYGGGGNEIISNSSHPRLRHATIKYQNMTFGQTWTTFMNTSSLAETADFAGPMVGTSFVRNTMVRYTNGGLQLAIENPESWGNDGIDGTPDADSANDDLPDFIAKYSFKGDWGNVSVSGLVRQLNTTDDDTESAVGVAVAGKIKTFGKDDFRFSVSTGNLGRYVGVTAATDIYNGEVEESTSYLLAYRHFWTEDTRSSVFIGNTTTEESDRDRSHYGVNVFKNYTPELSFGVELGSYDMDDDNVDASSMYAQFSAKYVL</sequence>
<dbReference type="Proteomes" id="UP001258994">
    <property type="component" value="Chromosome"/>
</dbReference>
<feature type="signal peptide" evidence="1">
    <location>
        <begin position="1"/>
        <end position="22"/>
    </location>
</feature>
<evidence type="ECO:0000256" key="1">
    <source>
        <dbReference type="SAM" id="SignalP"/>
    </source>
</evidence>
<dbReference type="EMBL" id="CP134145">
    <property type="protein sequence ID" value="WNC72318.1"/>
    <property type="molecule type" value="Genomic_DNA"/>
</dbReference>
<organism evidence="2 3">
    <name type="scientific">Thalassotalea psychrophila</name>
    <dbReference type="NCBI Taxonomy" id="3065647"/>
    <lineage>
        <taxon>Bacteria</taxon>
        <taxon>Pseudomonadati</taxon>
        <taxon>Pseudomonadota</taxon>
        <taxon>Gammaproteobacteria</taxon>
        <taxon>Alteromonadales</taxon>
        <taxon>Colwelliaceae</taxon>
        <taxon>Thalassotalea</taxon>
    </lineage>
</organism>
<evidence type="ECO:0000313" key="3">
    <source>
        <dbReference type="Proteomes" id="UP001258994"/>
    </source>
</evidence>
<feature type="chain" id="PRO_5047431314" evidence="1">
    <location>
        <begin position="23"/>
        <end position="355"/>
    </location>
</feature>
<dbReference type="RefSeq" id="WP_348391437.1">
    <property type="nucleotide sequence ID" value="NZ_CP134145.1"/>
</dbReference>
<accession>A0ABY9TUD6</accession>